<dbReference type="InterPro" id="IPR025263">
    <property type="entry name" value="YhdP_central"/>
</dbReference>
<keyword evidence="1" id="KW-0472">Membrane</keyword>
<keyword evidence="1" id="KW-1133">Transmembrane helix</keyword>
<sequence length="1105" mass="115652">MTDGAGQGKMGIFMRRHLRAHMTLRLLRALVHVLIVLPLVVAVLGYVFLSLSGRPMNLPGWAVTEVERRLNKGLGDDAPLALTVKGIGMAVDREWAPRLLLRDLRVNRPNGETLLSLPEARIALDPAAALRGALQPESITLVGAQASLRRDESGRFDVDFGGAGGAGADSFAALLDKGEAAFELPLLSSLQSIEAEAMSLTLTDALSGRTWDVGDGRLVLDNRPDAVAVVLGMTLSGGQGMPARAEVTAVTQKASAAARLSARVDGVRAGDLAALSPPLGFLTVLDAPIAGDLQVDVDAKGGFSTLTGGLEIGPGAVLPSAETRPVAFDRLAIDLAYDAGQERLTLGRIEAEGRTLRLKASAQVLVPGIAQGRAGEFITQIALDEVQIDPEGLFSQPVRFSDGALDLRLRLDPFVVDIGQLALVEDKLRLNAKGRIAAADQGWDVGLDLRLNEIANDRLMALWPVTLVPKTREWLADNVQQGVLFDVKGAVRIKPGRAPQLSLGYEFEGTDVRFIRTLPPAQQGKGYATVEGNTFTMVLDQGHVTPPKGGDVDLAGTIFTVLDITQKPAQAEIQLRTDSSVTAALSLLDEKPFEFLTKAGQPVDLAEGRALTEGILRLPLVKKVMPKDVRYELNGVLMGVRSEKIVPGKAIVADRLTLHADPKGLSILGPGKIGALPFDVRYSQAFGPEAKGKSRVEGTVELSSLTVAEFNLGLPDGMVSGKGKAQVDIALSKGQPPVMNLTSDLAGVGLALPEVGFKKDKGAKGKLNLTAALAQPARVENLSLSAPGLSLQGEVSLRAKGGLDVARFAPLKLGKWLEGQVTLTGQGAGKTPAIAVQSGWVDLRALPQFSGGRSGGGSFGTLPVRLDRLQVTEGIALTGFRGEFTLRGGIKGQFSGAVNGKAAVTGAVAPLDHGTGVRILSNDAGGVMAAAGLFEKAQGGALDMQLVPTGGEGNYDGVAKASGIRVQNAPILAEMLSAVSVIGLLEQLGGQGILFGQAEAQFRLTPQAVEISRASAIGASMGVSMAGLYVHQGKKLRMQGVVSPIYLVNGIGEIFGQKGEGLFGFNYTLSGTADAPQVGVNPLSILTPGMFREIFRTAPPALPRG</sequence>
<feature type="domain" description="YhdP central" evidence="2">
    <location>
        <begin position="377"/>
        <end position="836"/>
    </location>
</feature>
<reference evidence="3" key="2">
    <citation type="submission" date="2020-09" db="EMBL/GenBank/DDBJ databases">
        <authorList>
            <person name="Sun Q."/>
            <person name="Kim S."/>
        </authorList>
    </citation>
    <scope>NUCLEOTIDE SEQUENCE</scope>
    <source>
        <strain evidence="3">KCTC 23310</strain>
    </source>
</reference>
<name>A0A918TVW0_9RHOB</name>
<protein>
    <recommendedName>
        <fullName evidence="2">YhdP central domain-containing protein</fullName>
    </recommendedName>
</protein>
<evidence type="ECO:0000313" key="4">
    <source>
        <dbReference type="Proteomes" id="UP000638981"/>
    </source>
</evidence>
<evidence type="ECO:0000259" key="2">
    <source>
        <dbReference type="Pfam" id="PF13116"/>
    </source>
</evidence>
<reference evidence="3" key="1">
    <citation type="journal article" date="2014" name="Int. J. Syst. Evol. Microbiol.">
        <title>Complete genome sequence of Corynebacterium casei LMG S-19264T (=DSM 44701T), isolated from a smear-ripened cheese.</title>
        <authorList>
            <consortium name="US DOE Joint Genome Institute (JGI-PGF)"/>
            <person name="Walter F."/>
            <person name="Albersmeier A."/>
            <person name="Kalinowski J."/>
            <person name="Ruckert C."/>
        </authorList>
    </citation>
    <scope>NUCLEOTIDE SEQUENCE</scope>
    <source>
        <strain evidence="3">KCTC 23310</strain>
    </source>
</reference>
<dbReference type="AlphaFoldDB" id="A0A918TVW0"/>
<dbReference type="RefSeq" id="WP_229804737.1">
    <property type="nucleotide sequence ID" value="NZ_BMYJ01000006.1"/>
</dbReference>
<dbReference type="EMBL" id="BMYJ01000006">
    <property type="protein sequence ID" value="GHC58918.1"/>
    <property type="molecule type" value="Genomic_DNA"/>
</dbReference>
<dbReference type="Proteomes" id="UP000638981">
    <property type="component" value="Unassembled WGS sequence"/>
</dbReference>
<feature type="transmembrane region" description="Helical" evidence="1">
    <location>
        <begin position="26"/>
        <end position="49"/>
    </location>
</feature>
<keyword evidence="4" id="KW-1185">Reference proteome</keyword>
<evidence type="ECO:0000256" key="1">
    <source>
        <dbReference type="SAM" id="Phobius"/>
    </source>
</evidence>
<accession>A0A918TVW0</accession>
<comment type="caution">
    <text evidence="3">The sequence shown here is derived from an EMBL/GenBank/DDBJ whole genome shotgun (WGS) entry which is preliminary data.</text>
</comment>
<keyword evidence="1" id="KW-0812">Transmembrane</keyword>
<proteinExistence type="predicted"/>
<gene>
    <name evidence="3" type="ORF">GCM10007315_23430</name>
</gene>
<evidence type="ECO:0000313" key="3">
    <source>
        <dbReference type="EMBL" id="GHC58918.1"/>
    </source>
</evidence>
<organism evidence="3 4">
    <name type="scientific">Neogemmobacter tilapiae</name>
    <dbReference type="NCBI Taxonomy" id="875041"/>
    <lineage>
        <taxon>Bacteria</taxon>
        <taxon>Pseudomonadati</taxon>
        <taxon>Pseudomonadota</taxon>
        <taxon>Alphaproteobacteria</taxon>
        <taxon>Rhodobacterales</taxon>
        <taxon>Paracoccaceae</taxon>
        <taxon>Neogemmobacter</taxon>
    </lineage>
</organism>
<dbReference type="Pfam" id="PF13116">
    <property type="entry name" value="YhdP"/>
    <property type="match status" value="1"/>
</dbReference>